<keyword evidence="3" id="KW-1185">Reference proteome</keyword>
<evidence type="ECO:0000259" key="1">
    <source>
        <dbReference type="Pfam" id="PF15515"/>
    </source>
</evidence>
<name>A0A1X0Y933_9BACT</name>
<dbReference type="Gene3D" id="3.40.210.20">
    <property type="entry name" value="MvaI/BcnI restriction endonuclease, catalytic domain"/>
    <property type="match status" value="1"/>
</dbReference>
<evidence type="ECO:0000313" key="3">
    <source>
        <dbReference type="Proteomes" id="UP000193136"/>
    </source>
</evidence>
<gene>
    <name evidence="2" type="ORF">B5V00_06165</name>
</gene>
<feature type="domain" description="MvaI/BcnI restriction endonuclease" evidence="1">
    <location>
        <begin position="166"/>
        <end position="419"/>
    </location>
</feature>
<dbReference type="InterPro" id="IPR043004">
    <property type="entry name" value="MvaI_BcnI_cat"/>
</dbReference>
<dbReference type="EMBL" id="NAAD01000005">
    <property type="protein sequence ID" value="ORJ61637.1"/>
    <property type="molecule type" value="Genomic_DNA"/>
</dbReference>
<dbReference type="AlphaFoldDB" id="A0A1X0Y933"/>
<reference evidence="2 3" key="1">
    <citation type="submission" date="2017-03" db="EMBL/GenBank/DDBJ databases">
        <title>Genome sequence of Geothermobacter sp. EPR-M, Deep-Sea Iron Reducer.</title>
        <authorList>
            <person name="Tully B."/>
            <person name="Savalia P."/>
            <person name="Abuyen K."/>
            <person name="Baughan C."/>
            <person name="Romero E."/>
            <person name="Ronkowski C."/>
            <person name="Torres B."/>
            <person name="Tremblay J."/>
            <person name="Trujillo A."/>
            <person name="Tyler M."/>
            <person name="Perez-Rodriguez I."/>
            <person name="Amend J."/>
        </authorList>
    </citation>
    <scope>NUCLEOTIDE SEQUENCE [LARGE SCALE GENOMIC DNA]</scope>
    <source>
        <strain evidence="2 3">EPR-M</strain>
    </source>
</reference>
<evidence type="ECO:0000313" key="2">
    <source>
        <dbReference type="EMBL" id="ORJ61637.1"/>
    </source>
</evidence>
<dbReference type="Pfam" id="PF15515">
    <property type="entry name" value="MvaI_BcnI"/>
    <property type="match status" value="1"/>
</dbReference>
<dbReference type="REBASE" id="206126">
    <property type="entry name" value="GspEPRMORF6155P"/>
</dbReference>
<protein>
    <recommendedName>
        <fullName evidence="1">MvaI/BcnI restriction endonuclease domain-containing protein</fullName>
    </recommendedName>
</protein>
<proteinExistence type="predicted"/>
<accession>A0A1X0Y933</accession>
<organism evidence="2 3">
    <name type="scientific">Geothermobacter hydrogeniphilus</name>
    <dbReference type="NCBI Taxonomy" id="1969733"/>
    <lineage>
        <taxon>Bacteria</taxon>
        <taxon>Pseudomonadati</taxon>
        <taxon>Thermodesulfobacteriota</taxon>
        <taxon>Desulfuromonadia</taxon>
        <taxon>Desulfuromonadales</taxon>
        <taxon>Geothermobacteraceae</taxon>
        <taxon>Geothermobacter</taxon>
    </lineage>
</organism>
<dbReference type="Proteomes" id="UP000193136">
    <property type="component" value="Unassembled WGS sequence"/>
</dbReference>
<dbReference type="OrthoDB" id="9204522at2"/>
<dbReference type="STRING" id="1969733.B5V00_06165"/>
<sequence>MADNGCRTIICKVLAANDNRKQQIYLGGNFTAINLLPFREIRPDPDKSHILKAGLDFWWLSEDGSSHPAPKAQLILYSQYPEVRFSGFLARCPNAPSEMMDESLRLSGRILFMGIRQDGKIVGYLCHPESELAKEFRTLKGLSQQGVFIELGLDEESGQEEIVLLTELRRIYMMGWIRSKRLGSKGQLLPCEAPQCGGYTLEAELGIIPNGVSEPDFHGYEVKQHNVTSFDRIDVGVLTLMTPQPTGGYYKEKGVEAFVRRFGYPDMTGRAGREDRLNFGGIHRAGVRHSRTGLTLSLIGFDPVEGKIHDATGGIALLSSTGEEAAIWHYADIMKHWNRKHAKAAYVPSIKRKTPDLCYQYGSVVRIGEGTDFLLYLKAMNEGQVYYDPGIKLENASTKPKAKHRSQFRMKSAHLPSLYHRMRKIDLSAWSTSTSTT</sequence>
<dbReference type="InterPro" id="IPR029127">
    <property type="entry name" value="MvaI_BcnI"/>
</dbReference>
<comment type="caution">
    <text evidence="2">The sequence shown here is derived from an EMBL/GenBank/DDBJ whole genome shotgun (WGS) entry which is preliminary data.</text>
</comment>